<keyword evidence="3" id="KW-1185">Reference proteome</keyword>
<gene>
    <name evidence="2" type="ORF">SAMN04488062_102270</name>
</gene>
<evidence type="ECO:0000313" key="2">
    <source>
        <dbReference type="EMBL" id="SDG82316.1"/>
    </source>
</evidence>
<evidence type="ECO:0000313" key="3">
    <source>
        <dbReference type="Proteomes" id="UP000199274"/>
    </source>
</evidence>
<organism evidence="2 3">
    <name type="scientific">Flavobacterium omnivorum</name>
    <dbReference type="NCBI Taxonomy" id="178355"/>
    <lineage>
        <taxon>Bacteria</taxon>
        <taxon>Pseudomonadati</taxon>
        <taxon>Bacteroidota</taxon>
        <taxon>Flavobacteriia</taxon>
        <taxon>Flavobacteriales</taxon>
        <taxon>Flavobacteriaceae</taxon>
        <taxon>Flavobacterium</taxon>
    </lineage>
</organism>
<protein>
    <submittedName>
        <fullName evidence="2">T5orf172 domain-containing protein</fullName>
    </submittedName>
</protein>
<sequence length="592" mass="69785">MFSQIRKFRILIKASRKHWPTRDLDNWLNGKLTRGGTSTLGVINTKIIMKEHIKRRIEYSKDVAPEEGTPEYEKVAKMIQQHELSNPNFTKDIKKKKAEAVKTWELQEANGIGLVMDPELRSYLSEFNNRSWTYGHRNMPIMFNVMEAFYTLDKRLNYWTLLNEEDYSISFFDFIDFYTSNNLEHDTNEIKESFIEDLIYNFNVGYDLKNINFKTEKGDSFIIGGVSMVRRGNEVTMLFNTGQIIDTSIQSKNLKPIGEMERSVGKEKLIIAEDRLREAVKLNDDPNLWKILIACRIDLDTNTIDARYVAKDEGNSYSILTDDLTGFMLNGKWREPKYEETFNNLVERVDEYNSIFELSKICLFLPNYFDFYNDEIEEEEHDTGVKSILKNSFKSREYKEVDDKFKIRVKPLWVLNRNQIFLSDRIKFRDEKFKVERTGYWKNLKDNEIGNDKNGNPVQGRTWVQKTESYFHAKEDDLIIEKTNDIPYATANAGKIYIMRNSSLPKDVFKIGLTTKETEERAKQLSSTSIPDKFHVMREWNVKDCFLAEKTIHKILEKYRVDTKREFFQVEMQFANEIVDSVIKKINQNNDV</sequence>
<dbReference type="Proteomes" id="UP000199274">
    <property type="component" value="Unassembled WGS sequence"/>
</dbReference>
<dbReference type="Pfam" id="PF10544">
    <property type="entry name" value="T5orf172"/>
    <property type="match status" value="1"/>
</dbReference>
<reference evidence="3" key="1">
    <citation type="submission" date="2016-10" db="EMBL/GenBank/DDBJ databases">
        <authorList>
            <person name="Varghese N."/>
            <person name="Submissions S."/>
        </authorList>
    </citation>
    <scope>NUCLEOTIDE SEQUENCE [LARGE SCALE GENOMIC DNA]</scope>
    <source>
        <strain evidence="3">CGMCC 1.2747</strain>
    </source>
</reference>
<dbReference type="EMBL" id="FNDB01000002">
    <property type="protein sequence ID" value="SDG82316.1"/>
    <property type="molecule type" value="Genomic_DNA"/>
</dbReference>
<dbReference type="STRING" id="178355.SAMN04488062_102270"/>
<dbReference type="RefSeq" id="WP_245705036.1">
    <property type="nucleotide sequence ID" value="NZ_FNDB01000002.1"/>
</dbReference>
<proteinExistence type="predicted"/>
<feature type="domain" description="Bacteriophage T5 Orf172 DNA-binding" evidence="1">
    <location>
        <begin position="503"/>
        <end position="582"/>
    </location>
</feature>
<evidence type="ECO:0000259" key="1">
    <source>
        <dbReference type="SMART" id="SM00974"/>
    </source>
</evidence>
<dbReference type="InterPro" id="IPR018306">
    <property type="entry name" value="Phage_T5_Orf172_DNA-bd"/>
</dbReference>
<dbReference type="SMART" id="SM00974">
    <property type="entry name" value="T5orf172"/>
    <property type="match status" value="1"/>
</dbReference>
<name>A0A1G7XDR3_9FLAO</name>
<accession>A0A1G7XDR3</accession>
<dbReference type="AlphaFoldDB" id="A0A1G7XDR3"/>